<organism evidence="2 3">
    <name type="scientific">Gemmiger formicilis</name>
    <dbReference type="NCBI Taxonomy" id="745368"/>
    <lineage>
        <taxon>Bacteria</taxon>
        <taxon>Bacillati</taxon>
        <taxon>Bacillota</taxon>
        <taxon>Clostridia</taxon>
        <taxon>Eubacteriales</taxon>
        <taxon>Gemmiger</taxon>
    </lineage>
</organism>
<dbReference type="OrthoDB" id="2085804at2"/>
<dbReference type="AlphaFoldDB" id="A0A1T4XXB7"/>
<feature type="chain" id="PRO_5038375788" evidence="1">
    <location>
        <begin position="24"/>
        <end position="133"/>
    </location>
</feature>
<evidence type="ECO:0000256" key="1">
    <source>
        <dbReference type="SAM" id="SignalP"/>
    </source>
</evidence>
<sequence length="133" mass="14618">MKKLITLVLALVCVLGLVGCNQKAVSASEVYSFPEPTTMITVSFYSQGEETAFEIGSEEYDSNDLSTTPVINWFYDLKLTACDEPEAVEGSESYEFYVKGESAFTYEDRGSEAYIIIGGSYYKVSNPSAPPIN</sequence>
<accession>A0A1T4XXB7</accession>
<name>A0A1T4XXB7_9FIRM</name>
<protein>
    <submittedName>
        <fullName evidence="2">Uncharacterized protein</fullName>
    </submittedName>
</protein>
<dbReference type="STRING" id="745368.SAMN02745178_02476"/>
<evidence type="ECO:0000313" key="2">
    <source>
        <dbReference type="EMBL" id="SKA94176.1"/>
    </source>
</evidence>
<evidence type="ECO:0000313" key="3">
    <source>
        <dbReference type="Proteomes" id="UP000190286"/>
    </source>
</evidence>
<dbReference type="Proteomes" id="UP000190286">
    <property type="component" value="Unassembled WGS sequence"/>
</dbReference>
<dbReference type="RefSeq" id="WP_033121559.1">
    <property type="nucleotide sequence ID" value="NZ_FUYF01000021.1"/>
</dbReference>
<reference evidence="2 3" key="1">
    <citation type="submission" date="2017-02" db="EMBL/GenBank/DDBJ databases">
        <authorList>
            <person name="Peterson S.W."/>
        </authorList>
    </citation>
    <scope>NUCLEOTIDE SEQUENCE [LARGE SCALE GENOMIC DNA]</scope>
    <source>
        <strain evidence="2 3">ATCC 27749</strain>
    </source>
</reference>
<gene>
    <name evidence="2" type="ORF">SAMN02745178_02476</name>
</gene>
<dbReference type="EMBL" id="FUYF01000021">
    <property type="protein sequence ID" value="SKA94176.1"/>
    <property type="molecule type" value="Genomic_DNA"/>
</dbReference>
<keyword evidence="3" id="KW-1185">Reference proteome</keyword>
<keyword evidence="1" id="KW-0732">Signal</keyword>
<proteinExistence type="predicted"/>
<dbReference type="GeneID" id="93338913"/>
<feature type="signal peptide" evidence="1">
    <location>
        <begin position="1"/>
        <end position="23"/>
    </location>
</feature>
<dbReference type="PROSITE" id="PS51257">
    <property type="entry name" value="PROKAR_LIPOPROTEIN"/>
    <property type="match status" value="1"/>
</dbReference>